<accession>A0A7T8JWZ6</accession>
<gene>
    <name evidence="2" type="ORF">FKW44_017466</name>
</gene>
<keyword evidence="3" id="KW-1185">Reference proteome</keyword>
<organism evidence="2 3">
    <name type="scientific">Caligus rogercresseyi</name>
    <name type="common">Sea louse</name>
    <dbReference type="NCBI Taxonomy" id="217165"/>
    <lineage>
        <taxon>Eukaryota</taxon>
        <taxon>Metazoa</taxon>
        <taxon>Ecdysozoa</taxon>
        <taxon>Arthropoda</taxon>
        <taxon>Crustacea</taxon>
        <taxon>Multicrustacea</taxon>
        <taxon>Hexanauplia</taxon>
        <taxon>Copepoda</taxon>
        <taxon>Siphonostomatoida</taxon>
        <taxon>Caligidae</taxon>
        <taxon>Caligus</taxon>
    </lineage>
</organism>
<dbReference type="Proteomes" id="UP000595437">
    <property type="component" value="Chromosome 12"/>
</dbReference>
<evidence type="ECO:0000313" key="3">
    <source>
        <dbReference type="Proteomes" id="UP000595437"/>
    </source>
</evidence>
<reference evidence="3" key="1">
    <citation type="submission" date="2021-01" db="EMBL/GenBank/DDBJ databases">
        <title>Caligus Genome Assembly.</title>
        <authorList>
            <person name="Gallardo-Escarate C."/>
        </authorList>
    </citation>
    <scope>NUCLEOTIDE SEQUENCE [LARGE SCALE GENOMIC DNA]</scope>
</reference>
<dbReference type="AlphaFoldDB" id="A0A7T8JWZ6"/>
<protein>
    <submittedName>
        <fullName evidence="2">Uncharacterized protein</fullName>
    </submittedName>
</protein>
<evidence type="ECO:0000313" key="2">
    <source>
        <dbReference type="EMBL" id="QQP37256.1"/>
    </source>
</evidence>
<feature type="compositionally biased region" description="Basic and acidic residues" evidence="1">
    <location>
        <begin position="47"/>
        <end position="57"/>
    </location>
</feature>
<sequence>MTGFQHEDRKGHILFNIPSRGEQNHDETKAIGAGVQNCKAHVPPNPDSREISRCKIP</sequence>
<name>A0A7T8JWZ6_CALRO</name>
<proteinExistence type="predicted"/>
<dbReference type="EMBL" id="CP045901">
    <property type="protein sequence ID" value="QQP37256.1"/>
    <property type="molecule type" value="Genomic_DNA"/>
</dbReference>
<feature type="region of interest" description="Disordered" evidence="1">
    <location>
        <begin position="37"/>
        <end position="57"/>
    </location>
</feature>
<evidence type="ECO:0000256" key="1">
    <source>
        <dbReference type="SAM" id="MobiDB-lite"/>
    </source>
</evidence>